<dbReference type="eggNOG" id="COG4299">
    <property type="taxonomic scope" value="Bacteria"/>
</dbReference>
<dbReference type="PANTHER" id="PTHR31061:SF24">
    <property type="entry name" value="LD22376P"/>
    <property type="match status" value="1"/>
</dbReference>
<dbReference type="Proteomes" id="UP000019151">
    <property type="component" value="Chromosome"/>
</dbReference>
<dbReference type="AlphaFoldDB" id="W0RA10"/>
<accession>W0RA10</accession>
<keyword evidence="1" id="KW-1133">Transmembrane helix</keyword>
<dbReference type="RefSeq" id="WP_148306077.1">
    <property type="nucleotide sequence ID" value="NZ_CP007128.1"/>
</dbReference>
<proteinExistence type="predicted"/>
<dbReference type="PATRIC" id="fig|861299.3.peg.102"/>
<keyword evidence="3" id="KW-1185">Reference proteome</keyword>
<keyword evidence="1" id="KW-0812">Transmembrane</keyword>
<feature type="transmembrane region" description="Helical" evidence="1">
    <location>
        <begin position="68"/>
        <end position="88"/>
    </location>
</feature>
<feature type="transmembrane region" description="Helical" evidence="1">
    <location>
        <begin position="343"/>
        <end position="363"/>
    </location>
</feature>
<feature type="transmembrane region" description="Helical" evidence="1">
    <location>
        <begin position="108"/>
        <end position="129"/>
    </location>
</feature>
<evidence type="ECO:0000313" key="3">
    <source>
        <dbReference type="Proteomes" id="UP000019151"/>
    </source>
</evidence>
<evidence type="ECO:0000313" key="2">
    <source>
        <dbReference type="EMBL" id="AHG87641.1"/>
    </source>
</evidence>
<feature type="transmembrane region" description="Helical" evidence="1">
    <location>
        <begin position="30"/>
        <end position="47"/>
    </location>
</feature>
<protein>
    <recommendedName>
        <fullName evidence="4">Heparan-alpha-glucosaminide N-acetyltransferase catalytic domain-containing protein</fullName>
    </recommendedName>
</protein>
<evidence type="ECO:0000256" key="1">
    <source>
        <dbReference type="SAM" id="Phobius"/>
    </source>
</evidence>
<feature type="transmembrane region" description="Helical" evidence="1">
    <location>
        <begin position="259"/>
        <end position="278"/>
    </location>
</feature>
<dbReference type="HOGENOM" id="CLU_029171_4_0_0"/>
<feature type="transmembrane region" description="Helical" evidence="1">
    <location>
        <begin position="196"/>
        <end position="217"/>
    </location>
</feature>
<evidence type="ECO:0008006" key="4">
    <source>
        <dbReference type="Google" id="ProtNLM"/>
    </source>
</evidence>
<dbReference type="InParanoid" id="W0RA10"/>
<dbReference type="PANTHER" id="PTHR31061">
    <property type="entry name" value="LD22376P"/>
    <property type="match status" value="1"/>
</dbReference>
<dbReference type="EMBL" id="CP007128">
    <property type="protein sequence ID" value="AHG87641.1"/>
    <property type="molecule type" value="Genomic_DNA"/>
</dbReference>
<gene>
    <name evidence="2" type="ORF">J421_0104</name>
</gene>
<name>W0RA10_9BACT</name>
<dbReference type="KEGG" id="gba:J421_0104"/>
<keyword evidence="1" id="KW-0472">Membrane</keyword>
<sequence>MLLVNDPGDADTVFAPLRHSAWHGWTPTDLVFPFFLFVVGITTHLSLTRRASLGADDAAIRRQVLRRAAILFGIGVVLNWFPFYQSGAITGHPSPDVGDRVLERLRQLRVLGVLQRIALAYLAAALLTWRAPARRVVAVIAVLLVGYWAVLALGSETLDDRSRTLAAWVDRATLDWSRWGLGNHLWDAGVTYDPEGLLSTVPAVATAALGVLAGRWLAARRVTVERLSALGAAGALGMMAGLVWGWWFPINKALWTSSYVLFTAGTACLTLATVSWLVDVARWDAWARPFRAFGANAILAYVGAELSSHVLHSTIKWKVDGRRLGTEVPATRALTSLGLDPRVASLAWALLFVAAWWAVLARLERKGIQWRV</sequence>
<feature type="transmembrane region" description="Helical" evidence="1">
    <location>
        <begin position="136"/>
        <end position="155"/>
    </location>
</feature>
<reference evidence="2 3" key="1">
    <citation type="journal article" date="2014" name="Genome Announc.">
        <title>Genome Sequence and Methylome of Soil Bacterium Gemmatirosa kalamazoonensis KBS708T, a Member of the Rarely Cultivated Gemmatimonadetes Phylum.</title>
        <authorList>
            <person name="Debruyn J.M."/>
            <person name="Radosevich M."/>
            <person name="Wommack K.E."/>
            <person name="Polson S.W."/>
            <person name="Hauser L.J."/>
            <person name="Fawaz M.N."/>
            <person name="Korlach J."/>
            <person name="Tsai Y.C."/>
        </authorList>
    </citation>
    <scope>NUCLEOTIDE SEQUENCE [LARGE SCALE GENOMIC DNA]</scope>
    <source>
        <strain evidence="2 3">KBS708</strain>
    </source>
</reference>
<organism evidence="2 3">
    <name type="scientific">Gemmatirosa kalamazoonensis</name>
    <dbReference type="NCBI Taxonomy" id="861299"/>
    <lineage>
        <taxon>Bacteria</taxon>
        <taxon>Pseudomonadati</taxon>
        <taxon>Gemmatimonadota</taxon>
        <taxon>Gemmatimonadia</taxon>
        <taxon>Gemmatimonadales</taxon>
        <taxon>Gemmatimonadaceae</taxon>
        <taxon>Gemmatirosa</taxon>
    </lineage>
</organism>
<dbReference type="STRING" id="861299.J421_0104"/>
<feature type="transmembrane region" description="Helical" evidence="1">
    <location>
        <begin position="290"/>
        <end position="311"/>
    </location>
</feature>
<feature type="transmembrane region" description="Helical" evidence="1">
    <location>
        <begin position="229"/>
        <end position="247"/>
    </location>
</feature>